<feature type="domain" description="Transcription factor zinc-finger" evidence="1">
    <location>
        <begin position="68"/>
        <end position="104"/>
    </location>
</feature>
<evidence type="ECO:0000259" key="1">
    <source>
        <dbReference type="Pfam" id="PF13453"/>
    </source>
</evidence>
<dbReference type="Pfam" id="PF13453">
    <property type="entry name" value="Zn_ribbon_TFIIB"/>
    <property type="match status" value="2"/>
</dbReference>
<dbReference type="KEGG" id="mri:Mal4_00860"/>
<dbReference type="InterPro" id="IPR027392">
    <property type="entry name" value="TF_Znf"/>
</dbReference>
<keyword evidence="3" id="KW-1185">Reference proteome</keyword>
<evidence type="ECO:0000313" key="3">
    <source>
        <dbReference type="Proteomes" id="UP000320496"/>
    </source>
</evidence>
<evidence type="ECO:0000313" key="2">
    <source>
        <dbReference type="EMBL" id="QDU35804.1"/>
    </source>
</evidence>
<proteinExistence type="predicted"/>
<dbReference type="Proteomes" id="UP000320496">
    <property type="component" value="Chromosome"/>
</dbReference>
<reference evidence="2 3" key="1">
    <citation type="submission" date="2019-02" db="EMBL/GenBank/DDBJ databases">
        <title>Deep-cultivation of Planctomycetes and their phenomic and genomic characterization uncovers novel biology.</title>
        <authorList>
            <person name="Wiegand S."/>
            <person name="Jogler M."/>
            <person name="Boedeker C."/>
            <person name="Pinto D."/>
            <person name="Vollmers J."/>
            <person name="Rivas-Marin E."/>
            <person name="Kohn T."/>
            <person name="Peeters S.H."/>
            <person name="Heuer A."/>
            <person name="Rast P."/>
            <person name="Oberbeckmann S."/>
            <person name="Bunk B."/>
            <person name="Jeske O."/>
            <person name="Meyerdierks A."/>
            <person name="Storesund J.E."/>
            <person name="Kallscheuer N."/>
            <person name="Luecker S."/>
            <person name="Lage O.M."/>
            <person name="Pohl T."/>
            <person name="Merkel B.J."/>
            <person name="Hornburger P."/>
            <person name="Mueller R.-W."/>
            <person name="Bruemmer F."/>
            <person name="Labrenz M."/>
            <person name="Spormann A.M."/>
            <person name="Op den Camp H."/>
            <person name="Overmann J."/>
            <person name="Amann R."/>
            <person name="Jetten M.S.M."/>
            <person name="Mascher T."/>
            <person name="Medema M.H."/>
            <person name="Devos D.P."/>
            <person name="Kaster A.-K."/>
            <person name="Ovreas L."/>
            <person name="Rohde M."/>
            <person name="Galperin M.Y."/>
            <person name="Jogler C."/>
        </authorList>
    </citation>
    <scope>NUCLEOTIDE SEQUENCE [LARGE SCALE GENOMIC DNA]</scope>
    <source>
        <strain evidence="2 3">Mal4</strain>
    </source>
</reference>
<dbReference type="AlphaFoldDB" id="A0A517YZZ7"/>
<dbReference type="OrthoDB" id="286022at2"/>
<accession>A0A517YZZ7</accession>
<name>A0A517YZZ7_9PLAN</name>
<protein>
    <recommendedName>
        <fullName evidence="1">Transcription factor zinc-finger domain-containing protein</fullName>
    </recommendedName>
</protein>
<sequence length="172" mass="20096">MNCPVCSTRLLRGSYEDVQVRACPQCRGMLVEKHKADVIKRRGERTTDELKDEVLQRLQTDTTSQLSCPRCRHMMRKSVVRCGTEFHLDSCPKCRVVWFDGGELAMFQLAYEETDQGREGLEAQRRHKEMTPAEREAFEENVAHLPEEKPLLTELFEGLLFGRGRRRFSFWD</sequence>
<dbReference type="RefSeq" id="WP_145366500.1">
    <property type="nucleotide sequence ID" value="NZ_CP036275.1"/>
</dbReference>
<gene>
    <name evidence="2" type="ORF">Mal4_00860</name>
</gene>
<dbReference type="EMBL" id="CP036275">
    <property type="protein sequence ID" value="QDU35804.1"/>
    <property type="molecule type" value="Genomic_DNA"/>
</dbReference>
<feature type="domain" description="Transcription factor zinc-finger" evidence="1">
    <location>
        <begin position="2"/>
        <end position="37"/>
    </location>
</feature>
<organism evidence="2 3">
    <name type="scientific">Maioricimonas rarisocia</name>
    <dbReference type="NCBI Taxonomy" id="2528026"/>
    <lineage>
        <taxon>Bacteria</taxon>
        <taxon>Pseudomonadati</taxon>
        <taxon>Planctomycetota</taxon>
        <taxon>Planctomycetia</taxon>
        <taxon>Planctomycetales</taxon>
        <taxon>Planctomycetaceae</taxon>
        <taxon>Maioricimonas</taxon>
    </lineage>
</organism>